<protein>
    <submittedName>
        <fullName evidence="1">Uncharacterized protein</fullName>
    </submittedName>
</protein>
<gene>
    <name evidence="1" type="ORF">AZE42_10188</name>
</gene>
<dbReference type="Proteomes" id="UP000183567">
    <property type="component" value="Unassembled WGS sequence"/>
</dbReference>
<dbReference type="AlphaFoldDB" id="A0A1J8PNC9"/>
<dbReference type="EMBL" id="LVVM01005657">
    <property type="protein sequence ID" value="OJA10015.1"/>
    <property type="molecule type" value="Genomic_DNA"/>
</dbReference>
<feature type="non-terminal residue" evidence="1">
    <location>
        <position position="32"/>
    </location>
</feature>
<reference evidence="1 2" key="1">
    <citation type="submission" date="2016-03" db="EMBL/GenBank/DDBJ databases">
        <title>Comparative genomics of the ectomycorrhizal sister species Rhizopogon vinicolor and Rhizopogon vesiculosus (Basidiomycota: Boletales) reveals a divergence of the mating type B locus.</title>
        <authorList>
            <person name="Mujic A.B."/>
            <person name="Kuo A."/>
            <person name="Tritt A."/>
            <person name="Lipzen A."/>
            <person name="Chen C."/>
            <person name="Johnson J."/>
            <person name="Sharma A."/>
            <person name="Barry K."/>
            <person name="Grigoriev I.V."/>
            <person name="Spatafora J.W."/>
        </authorList>
    </citation>
    <scope>NUCLEOTIDE SEQUENCE [LARGE SCALE GENOMIC DNA]</scope>
    <source>
        <strain evidence="1 2">AM-OR11-056</strain>
    </source>
</reference>
<name>A0A1J8PNC9_9AGAM</name>
<organism evidence="1 2">
    <name type="scientific">Rhizopogon vesiculosus</name>
    <dbReference type="NCBI Taxonomy" id="180088"/>
    <lineage>
        <taxon>Eukaryota</taxon>
        <taxon>Fungi</taxon>
        <taxon>Dikarya</taxon>
        <taxon>Basidiomycota</taxon>
        <taxon>Agaricomycotina</taxon>
        <taxon>Agaricomycetes</taxon>
        <taxon>Agaricomycetidae</taxon>
        <taxon>Boletales</taxon>
        <taxon>Suillineae</taxon>
        <taxon>Rhizopogonaceae</taxon>
        <taxon>Rhizopogon</taxon>
    </lineage>
</organism>
<evidence type="ECO:0000313" key="2">
    <source>
        <dbReference type="Proteomes" id="UP000183567"/>
    </source>
</evidence>
<keyword evidence="2" id="KW-1185">Reference proteome</keyword>
<comment type="caution">
    <text evidence="1">The sequence shown here is derived from an EMBL/GenBank/DDBJ whole genome shotgun (WGS) entry which is preliminary data.</text>
</comment>
<evidence type="ECO:0000313" key="1">
    <source>
        <dbReference type="EMBL" id="OJA10015.1"/>
    </source>
</evidence>
<accession>A0A1J8PNC9</accession>
<sequence>MATRTYPSSKSPYHTHGVVCQSTVRVQETVRI</sequence>
<proteinExistence type="predicted"/>